<evidence type="ECO:0000256" key="1">
    <source>
        <dbReference type="SAM" id="MobiDB-lite"/>
    </source>
</evidence>
<sequence length="265" mass="30400">MQGPVNYSVNKRAESRYRTAHALRSGRASLTTLTGRLNDIATFTKSPCLSMPSHFKQWEENLLYIIRATVLEYGKGTWADVTTIYNLFVPDERKRKTDGVPKKYYSSSFGDKVQDRIKDDDIAALKTAIRQSLVEILNNRMNKRTQRRKEKRKQQRKERRQQQREENRSRNPAPIQAHQLGYTSPEQVHELAMGATSSEYMLESPCPGTISLVYNAMDTSSIIPLDCLGYTPVWEISCPPVARPPLDLYFPREGNTIYDSTYLAN</sequence>
<feature type="region of interest" description="Disordered" evidence="1">
    <location>
        <begin position="139"/>
        <end position="180"/>
    </location>
</feature>
<protein>
    <submittedName>
        <fullName evidence="2">Uncharacterized protein</fullName>
    </submittedName>
</protein>
<feature type="compositionally biased region" description="Basic residues" evidence="1">
    <location>
        <begin position="141"/>
        <end position="159"/>
    </location>
</feature>
<evidence type="ECO:0000313" key="3">
    <source>
        <dbReference type="Proteomes" id="UP000800093"/>
    </source>
</evidence>
<name>A0A9P4K1R2_9PLEO</name>
<proteinExistence type="predicted"/>
<comment type="caution">
    <text evidence="2">The sequence shown here is derived from an EMBL/GenBank/DDBJ whole genome shotgun (WGS) entry which is preliminary data.</text>
</comment>
<keyword evidence="3" id="KW-1185">Reference proteome</keyword>
<dbReference type="AlphaFoldDB" id="A0A9P4K1R2"/>
<gene>
    <name evidence="2" type="ORF">CC78DRAFT_621286</name>
</gene>
<dbReference type="EMBL" id="ML986719">
    <property type="protein sequence ID" value="KAF2259128.1"/>
    <property type="molecule type" value="Genomic_DNA"/>
</dbReference>
<accession>A0A9P4K1R2</accession>
<reference evidence="3" key="1">
    <citation type="journal article" date="2020" name="Stud. Mycol.">
        <title>101 Dothideomycetes genomes: A test case for predicting lifestyles and emergence of pathogens.</title>
        <authorList>
            <person name="Haridas S."/>
            <person name="Albert R."/>
            <person name="Binder M."/>
            <person name="Bloem J."/>
            <person name="LaButti K."/>
            <person name="Salamov A."/>
            <person name="Andreopoulos B."/>
            <person name="Baker S."/>
            <person name="Barry K."/>
            <person name="Bills G."/>
            <person name="Bluhm B."/>
            <person name="Cannon C."/>
            <person name="Castanera R."/>
            <person name="Culley D."/>
            <person name="Daum C."/>
            <person name="Ezra D."/>
            <person name="Gonzalez J."/>
            <person name="Henrissat B."/>
            <person name="Kuo A."/>
            <person name="Liang C."/>
            <person name="Lipzen A."/>
            <person name="Lutzoni F."/>
            <person name="Magnuson J."/>
            <person name="Mondo S."/>
            <person name="Nolan M."/>
            <person name="Ohm R."/>
            <person name="Pangilinan J."/>
            <person name="Park H.-J."/>
            <person name="Ramirez L."/>
            <person name="Alfaro M."/>
            <person name="Sun H."/>
            <person name="Tritt A."/>
            <person name="Yoshinaga Y."/>
            <person name="Zwiers L.-H."/>
            <person name="Turgeon B."/>
            <person name="Goodwin S."/>
            <person name="Spatafora J."/>
            <person name="Crous P."/>
            <person name="Grigoriev I."/>
        </authorList>
    </citation>
    <scope>NUCLEOTIDE SEQUENCE [LARGE SCALE GENOMIC DNA]</scope>
    <source>
        <strain evidence="3">CBS 304.66</strain>
    </source>
</reference>
<evidence type="ECO:0000313" key="2">
    <source>
        <dbReference type="EMBL" id="KAF2259128.1"/>
    </source>
</evidence>
<dbReference type="Proteomes" id="UP000800093">
    <property type="component" value="Unassembled WGS sequence"/>
</dbReference>
<feature type="compositionally biased region" description="Basic and acidic residues" evidence="1">
    <location>
        <begin position="160"/>
        <end position="169"/>
    </location>
</feature>
<organism evidence="2 3">
    <name type="scientific">Lojkania enalia</name>
    <dbReference type="NCBI Taxonomy" id="147567"/>
    <lineage>
        <taxon>Eukaryota</taxon>
        <taxon>Fungi</taxon>
        <taxon>Dikarya</taxon>
        <taxon>Ascomycota</taxon>
        <taxon>Pezizomycotina</taxon>
        <taxon>Dothideomycetes</taxon>
        <taxon>Pleosporomycetidae</taxon>
        <taxon>Pleosporales</taxon>
        <taxon>Pleosporales incertae sedis</taxon>
        <taxon>Lojkania</taxon>
    </lineage>
</organism>